<dbReference type="HAMAP" id="MF_00142">
    <property type="entry name" value="CyaY"/>
    <property type="match status" value="1"/>
</dbReference>
<comment type="function">
    <text evidence="4">Involved in iron-sulfur (Fe-S) cluster assembly. May act as a regulator of Fe-S biogenesis.</text>
</comment>
<name>A0ABT2DDW4_9BURK</name>
<evidence type="ECO:0000256" key="1">
    <source>
        <dbReference type="ARBA" id="ARBA00008183"/>
    </source>
</evidence>
<comment type="caution">
    <text evidence="5">The sequence shown here is derived from an EMBL/GenBank/DDBJ whole genome shotgun (WGS) entry which is preliminary data.</text>
</comment>
<dbReference type="Proteomes" id="UP001206126">
    <property type="component" value="Unassembled WGS sequence"/>
</dbReference>
<evidence type="ECO:0000256" key="3">
    <source>
        <dbReference type="ARBA" id="ARBA00023004"/>
    </source>
</evidence>
<evidence type="ECO:0000313" key="6">
    <source>
        <dbReference type="Proteomes" id="UP001206126"/>
    </source>
</evidence>
<dbReference type="InterPro" id="IPR036524">
    <property type="entry name" value="Frataxin/CyaY_sf"/>
</dbReference>
<dbReference type="PANTHER" id="PTHR16821">
    <property type="entry name" value="FRATAXIN"/>
    <property type="match status" value="1"/>
</dbReference>
<dbReference type="SMART" id="SM01219">
    <property type="entry name" value="Frataxin_Cyay"/>
    <property type="match status" value="1"/>
</dbReference>
<dbReference type="Pfam" id="PF01491">
    <property type="entry name" value="Frataxin_Cyay"/>
    <property type="match status" value="1"/>
</dbReference>
<dbReference type="PROSITE" id="PS01344">
    <property type="entry name" value="FRATAXIN_1"/>
    <property type="match status" value="1"/>
</dbReference>
<dbReference type="InterPro" id="IPR047584">
    <property type="entry name" value="CyaY"/>
</dbReference>
<organism evidence="5 6">
    <name type="scientific">Massilia agilis</name>
    <dbReference type="NCBI Taxonomy" id="1811226"/>
    <lineage>
        <taxon>Bacteria</taxon>
        <taxon>Pseudomonadati</taxon>
        <taxon>Pseudomonadota</taxon>
        <taxon>Betaproteobacteria</taxon>
        <taxon>Burkholderiales</taxon>
        <taxon>Oxalobacteraceae</taxon>
        <taxon>Telluria group</taxon>
        <taxon>Massilia</taxon>
    </lineage>
</organism>
<keyword evidence="6" id="KW-1185">Reference proteome</keyword>
<reference evidence="5 6" key="1">
    <citation type="submission" date="2022-08" db="EMBL/GenBank/DDBJ databases">
        <title>Reclassification of Massilia species as members of the genera Telluria, Duganella, Pseudoduganella, Mokoshia gen. nov. and Zemynaea gen. nov. using orthogonal and non-orthogonal genome-based approaches.</title>
        <authorList>
            <person name="Bowman J.P."/>
        </authorList>
    </citation>
    <scope>NUCLEOTIDE SEQUENCE [LARGE SCALE GENOMIC DNA]</scope>
    <source>
        <strain evidence="5 6">JCM 31605</strain>
    </source>
</reference>
<protein>
    <recommendedName>
        <fullName evidence="4">Iron-sulfur cluster assembly protein CyaY</fullName>
    </recommendedName>
</protein>
<accession>A0ABT2DDW4</accession>
<sequence>MSETEFLDLADSTLDTIETAMDRLNDEDVLDVECKRSGNVLEIEFIANGSKIIVNSQAPLQEMWVAARAGGYHYKRVDGQWRNTRDDSEFFASLSKLASEQGGAQVTIAG</sequence>
<dbReference type="PANTHER" id="PTHR16821:SF2">
    <property type="entry name" value="FRATAXIN, MITOCHONDRIAL"/>
    <property type="match status" value="1"/>
</dbReference>
<dbReference type="RefSeq" id="WP_258823186.1">
    <property type="nucleotide sequence ID" value="NZ_JANUHB010000003.1"/>
</dbReference>
<evidence type="ECO:0000256" key="4">
    <source>
        <dbReference type="HAMAP-Rule" id="MF_00142"/>
    </source>
</evidence>
<keyword evidence="3 4" id="KW-0408">Iron</keyword>
<dbReference type="PROSITE" id="PS50810">
    <property type="entry name" value="FRATAXIN_2"/>
    <property type="match status" value="1"/>
</dbReference>
<proteinExistence type="inferred from homology"/>
<dbReference type="NCBIfam" id="TIGR03421">
    <property type="entry name" value="FeS_CyaY"/>
    <property type="match status" value="1"/>
</dbReference>
<dbReference type="SUPFAM" id="SSF55387">
    <property type="entry name" value="Frataxin/Nqo15-like"/>
    <property type="match status" value="1"/>
</dbReference>
<dbReference type="InterPro" id="IPR002908">
    <property type="entry name" value="Frataxin/CyaY"/>
</dbReference>
<comment type="similarity">
    <text evidence="1 4">Belongs to the frataxin family.</text>
</comment>
<evidence type="ECO:0000256" key="2">
    <source>
        <dbReference type="ARBA" id="ARBA00022723"/>
    </source>
</evidence>
<dbReference type="Gene3D" id="3.30.920.10">
    <property type="entry name" value="Frataxin/CyaY"/>
    <property type="match status" value="1"/>
</dbReference>
<keyword evidence="2 4" id="KW-0479">Metal-binding</keyword>
<gene>
    <name evidence="4 5" type="primary">cyaY</name>
    <name evidence="5" type="ORF">NX774_15780</name>
</gene>
<dbReference type="InterPro" id="IPR020895">
    <property type="entry name" value="Frataxin_CS"/>
</dbReference>
<dbReference type="EMBL" id="JANUHB010000003">
    <property type="protein sequence ID" value="MCS0809384.1"/>
    <property type="molecule type" value="Genomic_DNA"/>
</dbReference>
<evidence type="ECO:0000313" key="5">
    <source>
        <dbReference type="EMBL" id="MCS0809384.1"/>
    </source>
</evidence>